<proteinExistence type="predicted"/>
<evidence type="ECO:0000256" key="1">
    <source>
        <dbReference type="ARBA" id="ARBA00023015"/>
    </source>
</evidence>
<dbReference type="Pfam" id="PF04539">
    <property type="entry name" value="Sigma70_r3"/>
    <property type="match status" value="1"/>
</dbReference>
<feature type="domain" description="RNA polymerase sigma-70 region 4" evidence="8">
    <location>
        <begin position="194"/>
        <end position="239"/>
    </location>
</feature>
<dbReference type="Pfam" id="PF04545">
    <property type="entry name" value="Sigma70_r4"/>
    <property type="match status" value="1"/>
</dbReference>
<evidence type="ECO:0000313" key="10">
    <source>
        <dbReference type="Proteomes" id="UP001500957"/>
    </source>
</evidence>
<evidence type="ECO:0000256" key="4">
    <source>
        <dbReference type="ARBA" id="ARBA00023163"/>
    </source>
</evidence>
<dbReference type="Pfam" id="PF04542">
    <property type="entry name" value="Sigma70_r2"/>
    <property type="match status" value="1"/>
</dbReference>
<dbReference type="InterPro" id="IPR007630">
    <property type="entry name" value="RNA_pol_sigma70_r4"/>
</dbReference>
<gene>
    <name evidence="9" type="primary">whiG_1</name>
    <name evidence="9" type="ORF">GCM10009547_09210</name>
</gene>
<dbReference type="EMBL" id="BAAAHE010000007">
    <property type="protein sequence ID" value="GAA0609298.1"/>
    <property type="molecule type" value="Genomic_DNA"/>
</dbReference>
<dbReference type="InterPro" id="IPR013324">
    <property type="entry name" value="RNA_pol_sigma_r3/r4-like"/>
</dbReference>
<reference evidence="9 10" key="1">
    <citation type="journal article" date="2019" name="Int. J. Syst. Evol. Microbiol.">
        <title>The Global Catalogue of Microorganisms (GCM) 10K type strain sequencing project: providing services to taxonomists for standard genome sequencing and annotation.</title>
        <authorList>
            <consortium name="The Broad Institute Genomics Platform"/>
            <consortium name="The Broad Institute Genome Sequencing Center for Infectious Disease"/>
            <person name="Wu L."/>
            <person name="Ma J."/>
        </authorList>
    </citation>
    <scope>NUCLEOTIDE SEQUENCE [LARGE SCALE GENOMIC DNA]</scope>
    <source>
        <strain evidence="9 10">JCM 10671</strain>
    </source>
</reference>
<dbReference type="SUPFAM" id="SSF88659">
    <property type="entry name" value="Sigma3 and sigma4 domains of RNA polymerase sigma factors"/>
    <property type="match status" value="2"/>
</dbReference>
<evidence type="ECO:0000259" key="6">
    <source>
        <dbReference type="Pfam" id="PF04539"/>
    </source>
</evidence>
<dbReference type="InterPro" id="IPR007627">
    <property type="entry name" value="RNA_pol_sigma70_r2"/>
</dbReference>
<evidence type="ECO:0000313" key="9">
    <source>
        <dbReference type="EMBL" id="GAA0609298.1"/>
    </source>
</evidence>
<dbReference type="Gene3D" id="1.20.140.160">
    <property type="match status" value="1"/>
</dbReference>
<dbReference type="Proteomes" id="UP001500957">
    <property type="component" value="Unassembled WGS sequence"/>
</dbReference>
<keyword evidence="10" id="KW-1185">Reference proteome</keyword>
<dbReference type="PANTHER" id="PTHR30385:SF7">
    <property type="entry name" value="RNA POLYMERASE SIGMA FACTOR FLIA"/>
    <property type="match status" value="1"/>
</dbReference>
<evidence type="ECO:0000256" key="5">
    <source>
        <dbReference type="SAM" id="MobiDB-lite"/>
    </source>
</evidence>
<evidence type="ECO:0000259" key="8">
    <source>
        <dbReference type="Pfam" id="PF04545"/>
    </source>
</evidence>
<evidence type="ECO:0000259" key="7">
    <source>
        <dbReference type="Pfam" id="PF04542"/>
    </source>
</evidence>
<dbReference type="InterPro" id="IPR013325">
    <property type="entry name" value="RNA_pol_sigma_r2"/>
</dbReference>
<dbReference type="CDD" id="cd06171">
    <property type="entry name" value="Sigma70_r4"/>
    <property type="match status" value="1"/>
</dbReference>
<dbReference type="SUPFAM" id="SSF88946">
    <property type="entry name" value="Sigma2 domain of RNA polymerase sigma factors"/>
    <property type="match status" value="1"/>
</dbReference>
<keyword evidence="3" id="KW-0238">DNA-binding</keyword>
<dbReference type="InterPro" id="IPR014284">
    <property type="entry name" value="RNA_pol_sigma-70_dom"/>
</dbReference>
<dbReference type="Gene3D" id="1.10.1740.10">
    <property type="match status" value="1"/>
</dbReference>
<keyword evidence="2" id="KW-0731">Sigma factor</keyword>
<dbReference type="InterPro" id="IPR007624">
    <property type="entry name" value="RNA_pol_sigma70_r3"/>
</dbReference>
<evidence type="ECO:0000256" key="2">
    <source>
        <dbReference type="ARBA" id="ARBA00023082"/>
    </source>
</evidence>
<comment type="caution">
    <text evidence="9">The sequence shown here is derived from an EMBL/GenBank/DDBJ whole genome shotgun (WGS) entry which is preliminary data.</text>
</comment>
<feature type="domain" description="RNA polymerase sigma-70 region 3" evidence="6">
    <location>
        <begin position="112"/>
        <end position="178"/>
    </location>
</feature>
<name>A0ABN1GE14_9ACTN</name>
<dbReference type="PIRSF" id="PIRSF000770">
    <property type="entry name" value="RNA_pol_sigma-SigE/K"/>
    <property type="match status" value="1"/>
</dbReference>
<organism evidence="9 10">
    <name type="scientific">Sporichthya brevicatena</name>
    <dbReference type="NCBI Taxonomy" id="171442"/>
    <lineage>
        <taxon>Bacteria</taxon>
        <taxon>Bacillati</taxon>
        <taxon>Actinomycetota</taxon>
        <taxon>Actinomycetes</taxon>
        <taxon>Sporichthyales</taxon>
        <taxon>Sporichthyaceae</taxon>
        <taxon>Sporichthya</taxon>
    </lineage>
</organism>
<dbReference type="PANTHER" id="PTHR30385">
    <property type="entry name" value="SIGMA FACTOR F FLAGELLAR"/>
    <property type="match status" value="1"/>
</dbReference>
<keyword evidence="1" id="KW-0805">Transcription regulation</keyword>
<feature type="domain" description="RNA polymerase sigma-70 region 2" evidence="7">
    <location>
        <begin position="25"/>
        <end position="97"/>
    </location>
</feature>
<sequence>MTNSLLSPTATPLPPSARSIDEEAMVRENLPLVGYLVSEVLAKVPAHVSRAELTSAGLAALAFAVRAYDADRGVPFTRFASIRIRGALIDELRNTDWASRSVRAKARRQETVVAQLTTELGRTPTDTEIATALGVEVSEIADGRHDVHRAVVLSLDGFADPEAVETLAPSSEAGPEDQLLAHERIGYLHDAVLTLPERLRTVVTQYYFEERPMAETAAQLGVTESRVSQMRAEALTLLRGGLNAALAEERPAPAAATGRAAKRHEAYYAAVAARSDYRSRLSARPVDTSPRTGEQKTA</sequence>
<dbReference type="NCBIfam" id="TIGR02937">
    <property type="entry name" value="sigma70-ECF"/>
    <property type="match status" value="1"/>
</dbReference>
<dbReference type="InterPro" id="IPR000943">
    <property type="entry name" value="RNA_pol_sigma70"/>
</dbReference>
<evidence type="ECO:0000256" key="3">
    <source>
        <dbReference type="ARBA" id="ARBA00023125"/>
    </source>
</evidence>
<accession>A0ABN1GE14</accession>
<feature type="region of interest" description="Disordered" evidence="5">
    <location>
        <begin position="279"/>
        <end position="298"/>
    </location>
</feature>
<keyword evidence="4" id="KW-0804">Transcription</keyword>
<protein>
    <submittedName>
        <fullName evidence="9">RNA polymerase sigma factor WhiG</fullName>
    </submittedName>
</protein>